<evidence type="ECO:0000256" key="2">
    <source>
        <dbReference type="ARBA" id="ARBA00009347"/>
    </source>
</evidence>
<comment type="caution">
    <text evidence="9">The sequence shown here is derived from an EMBL/GenBank/DDBJ whole genome shotgun (WGS) entry which is preliminary data.</text>
</comment>
<sequence length="385" mass="40049">MTETPALRREPASSPDQDYADRVAAFIAAHPGLLAADRWEDPATPPVRELIAALGSAGLLRDAWPNPAAAEKKGRSALCLALGRAIQLHSAFARVGNGAPGAAVLTHLEVGTRLLAHHPAHLAGLLDGTSTISLAATEPDGGSDLSTLSTVVRREGGQLTVTGEKWFISNAPFADLLLVLADDPEHATGARNGPALLLVAAGGGGVKIEALAGSGHTGLTGAIVLDQAPVLEVLAPAGHGLLMLMRHWIHERVMLSLRMTELAAGVLDDAVSGARERQTFGSPLLTNQHVRFVLAELSAEIAEVRSAALQGVRLLVEGTCSAAYAAMCKYRASVLLRRVADEALQLAGADGYRTGHRAERALRDGLGLALAGGTDELMLMQIGRG</sequence>
<dbReference type="RefSeq" id="WP_145792238.1">
    <property type="nucleotide sequence ID" value="NZ_BAAABR010000031.1"/>
</dbReference>
<evidence type="ECO:0000259" key="8">
    <source>
        <dbReference type="Pfam" id="PF02770"/>
    </source>
</evidence>
<evidence type="ECO:0000256" key="3">
    <source>
        <dbReference type="ARBA" id="ARBA00022630"/>
    </source>
</evidence>
<gene>
    <name evidence="9" type="ORF">FB465_3897</name>
</gene>
<dbReference type="Pfam" id="PF00441">
    <property type="entry name" value="Acyl-CoA_dh_1"/>
    <property type="match status" value="1"/>
</dbReference>
<dbReference type="InterPro" id="IPR006091">
    <property type="entry name" value="Acyl-CoA_Oxase/DH_mid-dom"/>
</dbReference>
<name>A0A561ET52_9ACTN</name>
<dbReference type="Pfam" id="PF02770">
    <property type="entry name" value="Acyl-CoA_dh_M"/>
    <property type="match status" value="1"/>
</dbReference>
<dbReference type="GO" id="GO:0050660">
    <property type="term" value="F:flavin adenine dinucleotide binding"/>
    <property type="evidence" value="ECO:0007669"/>
    <property type="project" value="InterPro"/>
</dbReference>
<dbReference type="InterPro" id="IPR046373">
    <property type="entry name" value="Acyl-CoA_Oxase/DH_mid-dom_sf"/>
</dbReference>
<protein>
    <submittedName>
        <fullName evidence="9">Acyl-CoA dehydrogenase/acyl-CoA dehydrogenase</fullName>
    </submittedName>
</protein>
<dbReference type="GO" id="GO:0005737">
    <property type="term" value="C:cytoplasm"/>
    <property type="evidence" value="ECO:0007669"/>
    <property type="project" value="TreeGrafter"/>
</dbReference>
<comment type="cofactor">
    <cofactor evidence="1 6">
        <name>FAD</name>
        <dbReference type="ChEBI" id="CHEBI:57692"/>
    </cofactor>
</comment>
<dbReference type="OrthoDB" id="3873931at2"/>
<dbReference type="PANTHER" id="PTHR48083:SF2">
    <property type="entry name" value="MEDIUM-CHAIN SPECIFIC ACYL-COA DEHYDROGENASE, MITOCHONDRIAL"/>
    <property type="match status" value="1"/>
</dbReference>
<evidence type="ECO:0000256" key="5">
    <source>
        <dbReference type="ARBA" id="ARBA00023002"/>
    </source>
</evidence>
<dbReference type="InterPro" id="IPR036250">
    <property type="entry name" value="AcylCo_DH-like_C"/>
</dbReference>
<keyword evidence="5 6" id="KW-0560">Oxidoreductase</keyword>
<feature type="domain" description="Acyl-CoA oxidase/dehydrogenase middle" evidence="8">
    <location>
        <begin position="134"/>
        <end position="223"/>
    </location>
</feature>
<reference evidence="9 10" key="1">
    <citation type="submission" date="2019-06" db="EMBL/GenBank/DDBJ databases">
        <title>Sequencing the genomes of 1000 actinobacteria strains.</title>
        <authorList>
            <person name="Klenk H.-P."/>
        </authorList>
    </citation>
    <scope>NUCLEOTIDE SEQUENCE [LARGE SCALE GENOMIC DNA]</scope>
    <source>
        <strain evidence="9 10">DSM 41649</strain>
    </source>
</reference>
<comment type="similarity">
    <text evidence="2 6">Belongs to the acyl-CoA dehydrogenase family.</text>
</comment>
<evidence type="ECO:0000259" key="7">
    <source>
        <dbReference type="Pfam" id="PF00441"/>
    </source>
</evidence>
<dbReference type="InterPro" id="IPR009100">
    <property type="entry name" value="AcylCoA_DH/oxidase_NM_dom_sf"/>
</dbReference>
<dbReference type="Gene3D" id="1.10.540.10">
    <property type="entry name" value="Acyl-CoA dehydrogenase/oxidase, N-terminal domain"/>
    <property type="match status" value="1"/>
</dbReference>
<evidence type="ECO:0000313" key="10">
    <source>
        <dbReference type="Proteomes" id="UP000318416"/>
    </source>
</evidence>
<evidence type="ECO:0000256" key="4">
    <source>
        <dbReference type="ARBA" id="ARBA00022827"/>
    </source>
</evidence>
<dbReference type="Proteomes" id="UP000318416">
    <property type="component" value="Unassembled WGS sequence"/>
</dbReference>
<dbReference type="InterPro" id="IPR050741">
    <property type="entry name" value="Acyl-CoA_dehydrogenase"/>
</dbReference>
<accession>A0A561ET52</accession>
<organism evidence="9 10">
    <name type="scientific">Kitasatospora atroaurantiaca</name>
    <dbReference type="NCBI Taxonomy" id="285545"/>
    <lineage>
        <taxon>Bacteria</taxon>
        <taxon>Bacillati</taxon>
        <taxon>Actinomycetota</taxon>
        <taxon>Actinomycetes</taxon>
        <taxon>Kitasatosporales</taxon>
        <taxon>Streptomycetaceae</taxon>
        <taxon>Kitasatospora</taxon>
    </lineage>
</organism>
<evidence type="ECO:0000313" key="9">
    <source>
        <dbReference type="EMBL" id="TWE18806.1"/>
    </source>
</evidence>
<proteinExistence type="inferred from homology"/>
<keyword evidence="3 6" id="KW-0285">Flavoprotein</keyword>
<dbReference type="GO" id="GO:0033539">
    <property type="term" value="P:fatty acid beta-oxidation using acyl-CoA dehydrogenase"/>
    <property type="evidence" value="ECO:0007669"/>
    <property type="project" value="TreeGrafter"/>
</dbReference>
<keyword evidence="4 6" id="KW-0274">FAD</keyword>
<dbReference type="AlphaFoldDB" id="A0A561ET52"/>
<evidence type="ECO:0000256" key="1">
    <source>
        <dbReference type="ARBA" id="ARBA00001974"/>
    </source>
</evidence>
<dbReference type="CDD" id="cd00567">
    <property type="entry name" value="ACAD"/>
    <property type="match status" value="1"/>
</dbReference>
<dbReference type="EMBL" id="VIVR01000001">
    <property type="protein sequence ID" value="TWE18806.1"/>
    <property type="molecule type" value="Genomic_DNA"/>
</dbReference>
<dbReference type="SUPFAM" id="SSF56645">
    <property type="entry name" value="Acyl-CoA dehydrogenase NM domain-like"/>
    <property type="match status" value="1"/>
</dbReference>
<dbReference type="Gene3D" id="2.40.110.10">
    <property type="entry name" value="Butyryl-CoA Dehydrogenase, subunit A, domain 2"/>
    <property type="match status" value="1"/>
</dbReference>
<feature type="domain" description="Acyl-CoA dehydrogenase/oxidase C-terminal" evidence="7">
    <location>
        <begin position="238"/>
        <end position="384"/>
    </location>
</feature>
<keyword evidence="10" id="KW-1185">Reference proteome</keyword>
<dbReference type="PANTHER" id="PTHR48083">
    <property type="entry name" value="MEDIUM-CHAIN SPECIFIC ACYL-COA DEHYDROGENASE, MITOCHONDRIAL-RELATED"/>
    <property type="match status" value="1"/>
</dbReference>
<dbReference type="GO" id="GO:0003995">
    <property type="term" value="F:acyl-CoA dehydrogenase activity"/>
    <property type="evidence" value="ECO:0007669"/>
    <property type="project" value="TreeGrafter"/>
</dbReference>
<dbReference type="Gene3D" id="1.20.140.10">
    <property type="entry name" value="Butyryl-CoA Dehydrogenase, subunit A, domain 3"/>
    <property type="match status" value="1"/>
</dbReference>
<dbReference type="InterPro" id="IPR009075">
    <property type="entry name" value="AcylCo_DH/oxidase_C"/>
</dbReference>
<dbReference type="SUPFAM" id="SSF47203">
    <property type="entry name" value="Acyl-CoA dehydrogenase C-terminal domain-like"/>
    <property type="match status" value="1"/>
</dbReference>
<dbReference type="InterPro" id="IPR037069">
    <property type="entry name" value="AcylCoA_DH/ox_N_sf"/>
</dbReference>
<evidence type="ECO:0000256" key="6">
    <source>
        <dbReference type="RuleBase" id="RU362125"/>
    </source>
</evidence>